<organism evidence="5 6">
    <name type="scientific">Planomonospora corallina</name>
    <dbReference type="NCBI Taxonomy" id="1806052"/>
    <lineage>
        <taxon>Bacteria</taxon>
        <taxon>Bacillati</taxon>
        <taxon>Actinomycetota</taxon>
        <taxon>Actinomycetes</taxon>
        <taxon>Streptosporangiales</taxon>
        <taxon>Streptosporangiaceae</taxon>
        <taxon>Planomonospora</taxon>
    </lineage>
</organism>
<keyword evidence="1" id="KW-0805">Transcription regulation</keyword>
<feature type="compositionally biased region" description="Basic residues" evidence="3">
    <location>
        <begin position="93"/>
        <end position="103"/>
    </location>
</feature>
<dbReference type="PANTHER" id="PTHR35807">
    <property type="entry name" value="TRANSCRIPTIONAL REGULATOR REDD-RELATED"/>
    <property type="match status" value="1"/>
</dbReference>
<comment type="caution">
    <text evidence="5">The sequence shown here is derived from an EMBL/GenBank/DDBJ whole genome shotgun (WGS) entry which is preliminary data.</text>
</comment>
<dbReference type="InterPro" id="IPR005158">
    <property type="entry name" value="BTAD"/>
</dbReference>
<dbReference type="Gene3D" id="1.25.40.10">
    <property type="entry name" value="Tetratricopeptide repeat domain"/>
    <property type="match status" value="1"/>
</dbReference>
<sequence length="103" mass="10930">MGSRDAAEGLVAHPLRENAVRLLALAHYRSGRQAEALAALRRTREALADELGVDPGPALRTLEADILNHSAALDASRAVSAPARPSAAPSPRRPPRHPPRRPG</sequence>
<dbReference type="InterPro" id="IPR011990">
    <property type="entry name" value="TPR-like_helical_dom_sf"/>
</dbReference>
<dbReference type="SUPFAM" id="SSF48452">
    <property type="entry name" value="TPR-like"/>
    <property type="match status" value="1"/>
</dbReference>
<dbReference type="EMBL" id="JBHSBM010000009">
    <property type="protein sequence ID" value="MFC4057223.1"/>
    <property type="molecule type" value="Genomic_DNA"/>
</dbReference>
<evidence type="ECO:0000313" key="5">
    <source>
        <dbReference type="EMBL" id="MFC4057223.1"/>
    </source>
</evidence>
<dbReference type="RefSeq" id="WP_377285327.1">
    <property type="nucleotide sequence ID" value="NZ_JBHSBM010000009.1"/>
</dbReference>
<keyword evidence="2" id="KW-0804">Transcription</keyword>
<keyword evidence="6" id="KW-1185">Reference proteome</keyword>
<feature type="domain" description="Bacterial transcriptional activator" evidence="4">
    <location>
        <begin position="10"/>
        <end position="67"/>
    </location>
</feature>
<dbReference type="PANTHER" id="PTHR35807:SF1">
    <property type="entry name" value="TRANSCRIPTIONAL REGULATOR REDD"/>
    <property type="match status" value="1"/>
</dbReference>
<evidence type="ECO:0000256" key="2">
    <source>
        <dbReference type="ARBA" id="ARBA00023163"/>
    </source>
</evidence>
<reference evidence="6" key="1">
    <citation type="journal article" date="2019" name="Int. J. Syst. Evol. Microbiol.">
        <title>The Global Catalogue of Microorganisms (GCM) 10K type strain sequencing project: providing services to taxonomists for standard genome sequencing and annotation.</title>
        <authorList>
            <consortium name="The Broad Institute Genomics Platform"/>
            <consortium name="The Broad Institute Genome Sequencing Center for Infectious Disease"/>
            <person name="Wu L."/>
            <person name="Ma J."/>
        </authorList>
    </citation>
    <scope>NUCLEOTIDE SEQUENCE [LARGE SCALE GENOMIC DNA]</scope>
    <source>
        <strain evidence="6">TBRC 4489</strain>
    </source>
</reference>
<dbReference type="Pfam" id="PF03704">
    <property type="entry name" value="BTAD"/>
    <property type="match status" value="1"/>
</dbReference>
<name>A0ABV8I4A9_9ACTN</name>
<evidence type="ECO:0000259" key="4">
    <source>
        <dbReference type="Pfam" id="PF03704"/>
    </source>
</evidence>
<proteinExistence type="predicted"/>
<evidence type="ECO:0000256" key="3">
    <source>
        <dbReference type="SAM" id="MobiDB-lite"/>
    </source>
</evidence>
<dbReference type="InterPro" id="IPR051677">
    <property type="entry name" value="AfsR-DnrI-RedD_regulator"/>
</dbReference>
<evidence type="ECO:0000313" key="6">
    <source>
        <dbReference type="Proteomes" id="UP001595850"/>
    </source>
</evidence>
<gene>
    <name evidence="5" type="ORF">ACFOWE_02890</name>
</gene>
<feature type="compositionally biased region" description="Low complexity" evidence="3">
    <location>
        <begin position="75"/>
        <end position="90"/>
    </location>
</feature>
<accession>A0ABV8I4A9</accession>
<dbReference type="Proteomes" id="UP001595850">
    <property type="component" value="Unassembled WGS sequence"/>
</dbReference>
<protein>
    <submittedName>
        <fullName evidence="5">BTAD domain-containing putative transcriptional regulator</fullName>
    </submittedName>
</protein>
<evidence type="ECO:0000256" key="1">
    <source>
        <dbReference type="ARBA" id="ARBA00023015"/>
    </source>
</evidence>
<feature type="region of interest" description="Disordered" evidence="3">
    <location>
        <begin position="74"/>
        <end position="103"/>
    </location>
</feature>